<keyword evidence="6 13" id="KW-0269">Exonuclease</keyword>
<gene>
    <name evidence="13 17" type="primary">addA</name>
    <name evidence="17" type="ORF">GCM10008906_18840</name>
</gene>
<dbReference type="HAMAP" id="MF_01451">
    <property type="entry name" value="AddA"/>
    <property type="match status" value="1"/>
</dbReference>
<dbReference type="EC" id="5.6.2.4" evidence="13"/>
<dbReference type="GO" id="GO:0004386">
    <property type="term" value="F:helicase activity"/>
    <property type="evidence" value="ECO:0007669"/>
    <property type="project" value="UniProtKB-KW"/>
</dbReference>
<evidence type="ECO:0000313" key="18">
    <source>
        <dbReference type="Proteomes" id="UP001501510"/>
    </source>
</evidence>
<keyword evidence="5 13" id="KW-0347">Helicase</keyword>
<feature type="domain" description="UvrD-like helicase ATP-binding" evidence="15">
    <location>
        <begin position="4"/>
        <end position="499"/>
    </location>
</feature>
<evidence type="ECO:0000256" key="12">
    <source>
        <dbReference type="ARBA" id="ARBA00048988"/>
    </source>
</evidence>
<dbReference type="InterPro" id="IPR027417">
    <property type="entry name" value="P-loop_NTPase"/>
</dbReference>
<evidence type="ECO:0000256" key="6">
    <source>
        <dbReference type="ARBA" id="ARBA00022839"/>
    </source>
</evidence>
<dbReference type="SUPFAM" id="SSF52980">
    <property type="entry name" value="Restriction endonuclease-like"/>
    <property type="match status" value="1"/>
</dbReference>
<dbReference type="InterPro" id="IPR038726">
    <property type="entry name" value="PDDEXK_AddAB-type"/>
</dbReference>
<evidence type="ECO:0000256" key="5">
    <source>
        <dbReference type="ARBA" id="ARBA00022806"/>
    </source>
</evidence>
<dbReference type="EMBL" id="BAAACG010000008">
    <property type="protein sequence ID" value="GAA0739724.1"/>
    <property type="molecule type" value="Genomic_DNA"/>
</dbReference>
<dbReference type="Gene3D" id="3.40.50.300">
    <property type="entry name" value="P-loop containing nucleotide triphosphate hydrolases"/>
    <property type="match status" value="4"/>
</dbReference>
<evidence type="ECO:0000256" key="9">
    <source>
        <dbReference type="ARBA" id="ARBA00023204"/>
    </source>
</evidence>
<evidence type="ECO:0000256" key="3">
    <source>
        <dbReference type="ARBA" id="ARBA00022763"/>
    </source>
</evidence>
<keyword evidence="2 13" id="KW-0547">Nucleotide-binding</keyword>
<dbReference type="RefSeq" id="WP_343761050.1">
    <property type="nucleotide sequence ID" value="NZ_BAAACG010000008.1"/>
</dbReference>
<keyword evidence="7 13" id="KW-0067">ATP-binding</keyword>
<proteinExistence type="inferred from homology"/>
<comment type="function">
    <text evidence="13">The heterodimer acts as both an ATP-dependent DNA helicase and an ATP-dependent, dual-direction single-stranded exonuclease. Recognizes the chi site generating a DNA molecule suitable for the initiation of homologous recombination. The AddA nuclease domain is required for chi fragment generation; this subunit has the helicase and 3' -&gt; 5' nuclease activities.</text>
</comment>
<dbReference type="InterPro" id="IPR000212">
    <property type="entry name" value="DNA_helicase_UvrD/REP"/>
</dbReference>
<dbReference type="SUPFAM" id="SSF52540">
    <property type="entry name" value="P-loop containing nucleoside triphosphate hydrolases"/>
    <property type="match status" value="1"/>
</dbReference>
<evidence type="ECO:0000313" key="17">
    <source>
        <dbReference type="EMBL" id="GAA0739724.1"/>
    </source>
</evidence>
<dbReference type="PANTHER" id="PTHR11070">
    <property type="entry name" value="UVRD / RECB / PCRA DNA HELICASE FAMILY MEMBER"/>
    <property type="match status" value="1"/>
</dbReference>
<dbReference type="Pfam" id="PF12705">
    <property type="entry name" value="PDDEXK_1"/>
    <property type="match status" value="1"/>
</dbReference>
<evidence type="ECO:0000259" key="15">
    <source>
        <dbReference type="PROSITE" id="PS51198"/>
    </source>
</evidence>
<dbReference type="Pfam" id="PF00580">
    <property type="entry name" value="UvrD-helicase"/>
    <property type="match status" value="1"/>
</dbReference>
<dbReference type="Gene3D" id="3.90.320.10">
    <property type="match status" value="1"/>
</dbReference>
<comment type="subunit">
    <text evidence="13">Heterodimer of AddA and AddB/RexB.</text>
</comment>
<evidence type="ECO:0000256" key="11">
    <source>
        <dbReference type="ARBA" id="ARBA00034617"/>
    </source>
</evidence>
<dbReference type="PANTHER" id="PTHR11070:SF48">
    <property type="entry name" value="ATP-DEPENDENT HELICASE_NUCLEASE SUBUNIT A"/>
    <property type="match status" value="1"/>
</dbReference>
<keyword evidence="9 13" id="KW-0234">DNA repair</keyword>
<keyword evidence="1 13" id="KW-0540">Nuclease</keyword>
<keyword evidence="18" id="KW-1185">Reference proteome</keyword>
<comment type="catalytic activity">
    <reaction evidence="11 13">
        <text>Couples ATP hydrolysis with the unwinding of duplex DNA by translocating in the 3'-5' direction.</text>
        <dbReference type="EC" id="5.6.2.4"/>
    </reaction>
</comment>
<evidence type="ECO:0000256" key="10">
    <source>
        <dbReference type="ARBA" id="ARBA00023235"/>
    </source>
</evidence>
<accession>A0ABP3UNV6</accession>
<dbReference type="InterPro" id="IPR014016">
    <property type="entry name" value="UvrD-like_ATP-bd"/>
</dbReference>
<comment type="similarity">
    <text evidence="13">Belongs to the helicase family. AddA subfamily.</text>
</comment>
<evidence type="ECO:0000259" key="16">
    <source>
        <dbReference type="PROSITE" id="PS51217"/>
    </source>
</evidence>
<dbReference type="InterPro" id="IPR011604">
    <property type="entry name" value="PDDEXK-like_dom_sf"/>
</dbReference>
<keyword evidence="10 13" id="KW-0413">Isomerase</keyword>
<keyword evidence="8 13" id="KW-0238">DNA-binding</keyword>
<reference evidence="18" key="1">
    <citation type="journal article" date="2019" name="Int. J. Syst. Evol. Microbiol.">
        <title>The Global Catalogue of Microorganisms (GCM) 10K type strain sequencing project: providing services to taxonomists for standard genome sequencing and annotation.</title>
        <authorList>
            <consortium name="The Broad Institute Genomics Platform"/>
            <consortium name="The Broad Institute Genome Sequencing Center for Infectious Disease"/>
            <person name="Wu L."/>
            <person name="Ma J."/>
        </authorList>
    </citation>
    <scope>NUCLEOTIDE SEQUENCE [LARGE SCALE GENOMIC DNA]</scope>
    <source>
        <strain evidence="18">JCM 1407</strain>
    </source>
</reference>
<feature type="domain" description="UvrD-like helicase C-terminal" evidence="16">
    <location>
        <begin position="534"/>
        <end position="846"/>
    </location>
</feature>
<feature type="binding site" evidence="14">
    <location>
        <begin position="25"/>
        <end position="32"/>
    </location>
    <ligand>
        <name>ATP</name>
        <dbReference type="ChEBI" id="CHEBI:30616"/>
    </ligand>
</feature>
<protein>
    <recommendedName>
        <fullName evidence="13">ATP-dependent helicase/nuclease subunit A</fullName>
        <ecNumber evidence="13">3.1.-.-</ecNumber>
        <ecNumber evidence="13">5.6.2.4</ecNumber>
    </recommendedName>
    <alternativeName>
        <fullName evidence="13">ATP-dependent helicase/nuclease AddA</fullName>
    </alternativeName>
    <alternativeName>
        <fullName evidence="13">DNA 3'-5' helicase AddA</fullName>
    </alternativeName>
</protein>
<dbReference type="InterPro" id="IPR014152">
    <property type="entry name" value="AddA"/>
</dbReference>
<keyword evidence="3 13" id="KW-0227">DNA damage</keyword>
<dbReference type="InterPro" id="IPR014017">
    <property type="entry name" value="DNA_helicase_UvrD-like_C"/>
</dbReference>
<comment type="cofactor">
    <cofactor evidence="13">
        <name>Mg(2+)</name>
        <dbReference type="ChEBI" id="CHEBI:18420"/>
    </cofactor>
</comment>
<evidence type="ECO:0000256" key="1">
    <source>
        <dbReference type="ARBA" id="ARBA00022722"/>
    </source>
</evidence>
<evidence type="ECO:0000256" key="2">
    <source>
        <dbReference type="ARBA" id="ARBA00022741"/>
    </source>
</evidence>
<organism evidence="17 18">
    <name type="scientific">Clostridium oceanicum</name>
    <dbReference type="NCBI Taxonomy" id="1543"/>
    <lineage>
        <taxon>Bacteria</taxon>
        <taxon>Bacillati</taxon>
        <taxon>Bacillota</taxon>
        <taxon>Clostridia</taxon>
        <taxon>Eubacteriales</taxon>
        <taxon>Clostridiaceae</taxon>
        <taxon>Clostridium</taxon>
    </lineage>
</organism>
<dbReference type="PROSITE" id="PS51198">
    <property type="entry name" value="UVRD_HELICASE_ATP_BIND"/>
    <property type="match status" value="1"/>
</dbReference>
<dbReference type="Pfam" id="PF13361">
    <property type="entry name" value="UvrD_C"/>
    <property type="match status" value="1"/>
</dbReference>
<name>A0ABP3UNV6_9CLOT</name>
<keyword evidence="4 13" id="KW-0378">Hydrolase</keyword>
<evidence type="ECO:0000256" key="4">
    <source>
        <dbReference type="ARBA" id="ARBA00022801"/>
    </source>
</evidence>
<evidence type="ECO:0000256" key="7">
    <source>
        <dbReference type="ARBA" id="ARBA00022840"/>
    </source>
</evidence>
<comment type="caution">
    <text evidence="17">The sequence shown here is derived from an EMBL/GenBank/DDBJ whole genome shotgun (WGS) entry which is preliminary data.</text>
</comment>
<evidence type="ECO:0000256" key="14">
    <source>
        <dbReference type="PROSITE-ProRule" id="PRU00560"/>
    </source>
</evidence>
<sequence>MGDTKWTKEQNEAIHTDNCNLLVAAGAGAGKTAVLVERIIDKILKKEEPVDIDKLLIVTFTNAAASEMRERIGDAVSKKLELNPESKVLRRQLTLLNKANIMTIHGFCLQVIRNNFHKINVDPNFRIIDQTEEVLMKQEAIEDTFDELYEEEQKGFLEFVDSYAGRSDINLQNLVLQLYRFVKSSPTPNEWLLNSSETFNVEEDFQFDKSIFAKMVMDSLKIQLEGFKNILKTAIENILSASGIDYYYEPFKNDLNFIEELLKLENFKEFRNKILDFKFEKLPTKRNKDADKQIKKRVKTERDNIKKKFTEIKNNIISYDNKSIINQFKTVYPSMKILSSIVILFDEKYDEKKKERDVIDFNDIEHLALEILTDKDSENKIIPSDVANLYREKFEEVLIDEYQDSNLVQEVIMNMVSRVNCYFKLEKGELVYFENKIDFSKPQRNIDIPNRFMVGDVKQSIYKFRQAKPEIFLEKYHNYRDSKESKNRRIKLFKNFRSRKEVIDGVNFIFKEIMSKNIGELDYTEDEELKVGASYGEEIKGEAIDICLMDKSEKLENKNSFDDENEVLDNIQLEGRMASKKIKELLNREVPFKVFDKRLDAYRNIEYKDIVILLRTTSNWAPTFMEELNEEGIPVFADTNSGYFESSEIKTIVSLLQIIDNPIQDIPLLSVMRSPIASFSDEELIDIRMINKNIPFYECMKLIYIYVNNEEIHGYYSIYEKEDLDKLIKNISYETKEKVIRFIDRLNLFKDKSLSMNIDEFIWYLYIDTGYYGYVGALPGGEQRQANLKILFERAKQYEKTSYKGLFNFINFINKLKLTSGDMGSAKIIGENENVVRIMSIHKSKGLEFPVVILSGTGKNFNMTDTSGNIIFHRDLGYGPDYVNTDRRISYPTIMKNIIKNKMKIETLSEEMRILYVALTRAKEKLIITGMTGNIEKKVENWCLSALEGEKVQEHIILNSKSYLDWIGAAVFKHKDSVKIREVLESPIELSPFIDDDSKWNIEICNKDALLNKIEKEESEDIIDKIKSSMVNSKESIYKKDIYEKLSYEYKYKDISKIPAKITVSEIKKQFQTISEEDSSTPFRIDSLKKPKFLEDTSKITAAERGTIIHLVMQHLDLNKVDSYENIKNQIDEFIKKEFITIKQSEIISVRKIFNFFKSDLGKRILKSNKVKREVPFYIEVSSDEIYDQLKDSIHAKEGVILQGTIDCYFYENGNVVLLDYKTDYVDDLEKIKNRYKVQIKYYEKALKKLTGCKVIEKYLYLFHTEAAIEIY</sequence>
<evidence type="ECO:0000256" key="8">
    <source>
        <dbReference type="ARBA" id="ARBA00023125"/>
    </source>
</evidence>
<comment type="catalytic activity">
    <reaction evidence="12 13">
        <text>ATP + H2O = ADP + phosphate + H(+)</text>
        <dbReference type="Rhea" id="RHEA:13065"/>
        <dbReference type="ChEBI" id="CHEBI:15377"/>
        <dbReference type="ChEBI" id="CHEBI:15378"/>
        <dbReference type="ChEBI" id="CHEBI:30616"/>
        <dbReference type="ChEBI" id="CHEBI:43474"/>
        <dbReference type="ChEBI" id="CHEBI:456216"/>
        <dbReference type="EC" id="5.6.2.4"/>
    </reaction>
</comment>
<dbReference type="NCBIfam" id="TIGR02785">
    <property type="entry name" value="addA_Gpos"/>
    <property type="match status" value="1"/>
</dbReference>
<dbReference type="InterPro" id="IPR011335">
    <property type="entry name" value="Restrct_endonuc-II-like"/>
</dbReference>
<dbReference type="PROSITE" id="PS51217">
    <property type="entry name" value="UVRD_HELICASE_CTER"/>
    <property type="match status" value="1"/>
</dbReference>
<evidence type="ECO:0000256" key="13">
    <source>
        <dbReference type="HAMAP-Rule" id="MF_01451"/>
    </source>
</evidence>
<dbReference type="EC" id="3.1.-.-" evidence="13"/>
<dbReference type="Proteomes" id="UP001501510">
    <property type="component" value="Unassembled WGS sequence"/>
</dbReference>